<evidence type="ECO:0000259" key="1">
    <source>
        <dbReference type="Pfam" id="PF18154"/>
    </source>
</evidence>
<evidence type="ECO:0000259" key="2">
    <source>
        <dbReference type="Pfam" id="PF18156"/>
    </source>
</evidence>
<gene>
    <name evidence="3" type="ORF">ACFPL4_35515</name>
</gene>
<dbReference type="InterPro" id="IPR040828">
    <property type="entry name" value="pPIWI_RE_REase"/>
</dbReference>
<dbReference type="EMBL" id="JBHSJE010000019">
    <property type="protein sequence ID" value="MFC4983583.1"/>
    <property type="molecule type" value="Genomic_DNA"/>
</dbReference>
<evidence type="ECO:0000313" key="4">
    <source>
        <dbReference type="Proteomes" id="UP001595908"/>
    </source>
</evidence>
<dbReference type="Proteomes" id="UP001595908">
    <property type="component" value="Unassembled WGS sequence"/>
</dbReference>
<feature type="domain" description="pPIWI-RE three-gene island" evidence="2">
    <location>
        <begin position="9"/>
        <end position="164"/>
    </location>
</feature>
<protein>
    <submittedName>
        <fullName evidence="3">HU-CCDC81 and SPOR domain-containing protein</fullName>
    </submittedName>
</protein>
<accession>A0ABV9VJ14</accession>
<feature type="domain" description="REase associating with pPIWI RE" evidence="1">
    <location>
        <begin position="274"/>
        <end position="383"/>
    </location>
</feature>
<evidence type="ECO:0000313" key="3">
    <source>
        <dbReference type="EMBL" id="MFC4983583.1"/>
    </source>
</evidence>
<dbReference type="GeneID" id="31237539"/>
<comment type="caution">
    <text evidence="3">The sequence shown here is derived from an EMBL/GenBank/DDBJ whole genome shotgun (WGS) entry which is preliminary data.</text>
</comment>
<reference evidence="4" key="1">
    <citation type="journal article" date="2019" name="Int. J. Syst. Evol. Microbiol.">
        <title>The Global Catalogue of Microorganisms (GCM) 10K type strain sequencing project: providing services to taxonomists for standard genome sequencing and annotation.</title>
        <authorList>
            <consortium name="The Broad Institute Genomics Platform"/>
            <consortium name="The Broad Institute Genome Sequencing Center for Infectious Disease"/>
            <person name="Wu L."/>
            <person name="Ma J."/>
        </authorList>
    </citation>
    <scope>NUCLEOTIDE SEQUENCE [LARGE SCALE GENOMIC DNA]</scope>
    <source>
        <strain evidence="4">ICMP 257</strain>
    </source>
</reference>
<sequence>MPVSQHVAARRIITAALRAGAAWINRVEEPRAWRELSRMHGVLLSSLPVGAGPSTPGEMIDLLPVRLREWVPLAWEELPSVMGDLVVLTDNGELTEEAFEAGMNYLEALYGDDGYFDLGGTWLPAWVRQTAEQTERAAFRHIRSDGQAGYVAARTMLTEVPHGTERTLVEEYSRRGAARMDVYRPVPSDRMWVGASSWLWPCPQCRYPMVLRGGQLRCEYPPHQSRFGLVAGGGRQGGPPVLTGGRGRLATAAEPAEGVLCLDWGVWRYITCPGLSEVGLMQWLEKQEGVRVERWENLDEWDVGVYLADGHRWRVDVKDHQDAQTIIDRPPAGETVVVPNYRRSQVNQLQSGLDALRTADGQRYSVFTVSRFKAAVTRRLKGAGA</sequence>
<proteinExistence type="predicted"/>
<organism evidence="3 4">
    <name type="scientific">Streptomyces atroolivaceus</name>
    <dbReference type="NCBI Taxonomy" id="66869"/>
    <lineage>
        <taxon>Bacteria</taxon>
        <taxon>Bacillati</taxon>
        <taxon>Actinomycetota</taxon>
        <taxon>Actinomycetes</taxon>
        <taxon>Kitasatosporales</taxon>
        <taxon>Streptomycetaceae</taxon>
        <taxon>Streptomyces</taxon>
    </lineage>
</organism>
<dbReference type="Pfam" id="PF18156">
    <property type="entry name" value="pPIWI_RE_Y"/>
    <property type="match status" value="1"/>
</dbReference>
<keyword evidence="4" id="KW-1185">Reference proteome</keyword>
<dbReference type="Pfam" id="PF18154">
    <property type="entry name" value="pPIWI_RE_REase"/>
    <property type="match status" value="1"/>
</dbReference>
<dbReference type="RefSeq" id="WP_033305736.1">
    <property type="nucleotide sequence ID" value="NZ_JBHSJE010000019.1"/>
</dbReference>
<name>A0ABV9VJ14_STRAZ</name>
<dbReference type="InterPro" id="IPR041191">
    <property type="entry name" value="pPIWI_RE_Y"/>
</dbReference>